<dbReference type="OrthoDB" id="7302536at2"/>
<dbReference type="Proteomes" id="UP000001364">
    <property type="component" value="Chromosome"/>
</dbReference>
<dbReference type="AlphaFoldDB" id="A0A0H3C8I3"/>
<evidence type="ECO:0000313" key="2">
    <source>
        <dbReference type="Proteomes" id="UP000001364"/>
    </source>
</evidence>
<dbReference type="HOGENOM" id="CLU_1529541_0_0_5"/>
<proteinExistence type="predicted"/>
<accession>A0A0H3C8I3</accession>
<dbReference type="RefSeq" id="WP_012640114.1">
    <property type="nucleotide sequence ID" value="NC_011916.1"/>
</dbReference>
<sequence length="160" mass="17520">MDQASRLRSSALVEVLTRDGDTFPIAAGRELISLIPVSSGLGAPLRIDTAWQGPTSGMAGAAAGVGTVALSGEGEDRRWSFGSPPIWRCGLYTLCHRPGRLQIEQLFADTFEDQTGRAFVLQYDRRTGRPTRLLLQVEQALSLGPIRLGLARFRDWKRPV</sequence>
<name>A0A0H3C8I3_CAUVN</name>
<dbReference type="EMBL" id="CP001340">
    <property type="protein sequence ID" value="ACL94514.1"/>
    <property type="molecule type" value="Genomic_DNA"/>
</dbReference>
<protein>
    <submittedName>
        <fullName evidence="1">Uncharacterized protein</fullName>
    </submittedName>
</protein>
<keyword evidence="2" id="KW-1185">Reference proteome</keyword>
<dbReference type="RefSeq" id="YP_002516422.1">
    <property type="nucleotide sequence ID" value="NC_011916.1"/>
</dbReference>
<evidence type="ECO:0000313" key="1">
    <source>
        <dbReference type="EMBL" id="ACL94514.1"/>
    </source>
</evidence>
<gene>
    <name evidence="1" type="ordered locus">CCNA_01049</name>
</gene>
<reference evidence="1 2" key="1">
    <citation type="journal article" date="2010" name="J. Bacteriol.">
        <title>The genetic basis of laboratory adaptation in Caulobacter crescentus.</title>
        <authorList>
            <person name="Marks M.E."/>
            <person name="Castro-Rojas C.M."/>
            <person name="Teiling C."/>
            <person name="Du L."/>
            <person name="Kapatral V."/>
            <person name="Walunas T.L."/>
            <person name="Crosson S."/>
        </authorList>
    </citation>
    <scope>NUCLEOTIDE SEQUENCE [LARGE SCALE GENOMIC DNA]</scope>
    <source>
        <strain evidence="2">NA1000 / CB15N</strain>
    </source>
</reference>
<dbReference type="PATRIC" id="fig|565050.3.peg.1032"/>
<dbReference type="GeneID" id="7329799"/>
<dbReference type="KEGG" id="ccs:CCNA_01049"/>
<organism evidence="1 2">
    <name type="scientific">Caulobacter vibrioides (strain NA1000 / CB15N)</name>
    <name type="common">Caulobacter crescentus</name>
    <dbReference type="NCBI Taxonomy" id="565050"/>
    <lineage>
        <taxon>Bacteria</taxon>
        <taxon>Pseudomonadati</taxon>
        <taxon>Pseudomonadota</taxon>
        <taxon>Alphaproteobacteria</taxon>
        <taxon>Caulobacterales</taxon>
        <taxon>Caulobacteraceae</taxon>
        <taxon>Caulobacter</taxon>
    </lineage>
</organism>